<evidence type="ECO:0000256" key="3">
    <source>
        <dbReference type="ARBA" id="ARBA00022801"/>
    </source>
</evidence>
<sequence length="654" mass="75123">MSLALEYSKGTVSDNTAAVAMVQEHPEDCEHDYLLKDDIGVVCQVCGVIKKRISTIFDYQWRKGSETTKTYTYGSQKSKDVDEDMRFPGPKFSEYDSFSAKLSIHPRHLEQMKPHQIQGFNFLMKNLVGDKPGGCIVAHAPGSGKTLMLISFIQSFLARFPSARPLIILPKGILPTWKREFQRWQVEDILLFDFYSVKAESRYQQLEVLKTWEENKSVLFLGYKQFSCIICDVKDKIGAACQERLLKVPSLLILDEGHTPRNEDTDILSTLAKVQTPLKVVLSGTLFQNRVKEVFNILNLVRCRFLKMESSRAVVKRILSGVHAPGRRRRNMKGDTEATFFELVEETLQNDEDFTRRVGIIRDLREMTRDVLHYYKGDFLEELPGLADFTVMLKLRTRQKELLKELGNYDKFKRISAESAIYLHPCLKDFAAHASGNRSIKVTDKEIDHLLDSMDVKDGVKTKFLVDILSMADAAGEKVLVFSQYILPLRFLERLFARIKGWRSGKEIFAISGDTNTERREWAMERFNNSPDAKILLGSIKACGEGISLVGASRVIILDVHLNPSVSQQAIARAFRPGQTKRVFTYRLVAADSPEEKYHYSCFRKELIAKMWFEWDEHCGHRQFELESARVQDCQDLFLTHLHSEDVIKALYRR</sequence>
<keyword evidence="10" id="KW-1185">Reference proteome</keyword>
<dbReference type="SMART" id="SM00487">
    <property type="entry name" value="DEXDc"/>
    <property type="match status" value="1"/>
</dbReference>
<keyword evidence="4" id="KW-0347">Helicase</keyword>
<evidence type="ECO:0000259" key="8">
    <source>
        <dbReference type="PROSITE" id="PS51194"/>
    </source>
</evidence>
<comment type="subcellular location">
    <subcellularLocation>
        <location evidence="1">Nucleus</location>
    </subcellularLocation>
</comment>
<accession>A0A7I8KQF3</accession>
<dbReference type="InterPro" id="IPR049730">
    <property type="entry name" value="SNF2/RAD54-like_C"/>
</dbReference>
<dbReference type="GO" id="GO:0005524">
    <property type="term" value="F:ATP binding"/>
    <property type="evidence" value="ECO:0007669"/>
    <property type="project" value="UniProtKB-KW"/>
</dbReference>
<evidence type="ECO:0000313" key="10">
    <source>
        <dbReference type="Proteomes" id="UP000663760"/>
    </source>
</evidence>
<dbReference type="Gene3D" id="3.40.50.300">
    <property type="entry name" value="P-loop containing nucleotide triphosphate hydrolases"/>
    <property type="match status" value="1"/>
</dbReference>
<gene>
    <name evidence="9" type="ORF">SI8410_07009855</name>
</gene>
<dbReference type="PANTHER" id="PTHR45821:SF1">
    <property type="entry name" value="ATP-DEPENDENT HELICASE FAMILY PROTEIN-RELATED"/>
    <property type="match status" value="1"/>
</dbReference>
<feature type="domain" description="Helicase ATP-binding" evidence="7">
    <location>
        <begin position="126"/>
        <end position="304"/>
    </location>
</feature>
<evidence type="ECO:0000256" key="6">
    <source>
        <dbReference type="ARBA" id="ARBA00023242"/>
    </source>
</evidence>
<dbReference type="InterPro" id="IPR000330">
    <property type="entry name" value="SNF2_N"/>
</dbReference>
<reference evidence="9" key="1">
    <citation type="submission" date="2020-02" db="EMBL/GenBank/DDBJ databases">
        <authorList>
            <person name="Scholz U."/>
            <person name="Mascher M."/>
            <person name="Fiebig A."/>
        </authorList>
    </citation>
    <scope>NUCLEOTIDE SEQUENCE</scope>
</reference>
<dbReference type="PROSITE" id="PS51192">
    <property type="entry name" value="HELICASE_ATP_BIND_1"/>
    <property type="match status" value="1"/>
</dbReference>
<dbReference type="GO" id="GO:0004386">
    <property type="term" value="F:helicase activity"/>
    <property type="evidence" value="ECO:0007669"/>
    <property type="project" value="UniProtKB-KW"/>
</dbReference>
<dbReference type="GO" id="GO:0005634">
    <property type="term" value="C:nucleus"/>
    <property type="evidence" value="ECO:0007669"/>
    <property type="project" value="UniProtKB-SubCell"/>
</dbReference>
<evidence type="ECO:0000256" key="1">
    <source>
        <dbReference type="ARBA" id="ARBA00004123"/>
    </source>
</evidence>
<keyword evidence="3" id="KW-0378">Hydrolase</keyword>
<dbReference type="InterPro" id="IPR027417">
    <property type="entry name" value="P-loop_NTPase"/>
</dbReference>
<evidence type="ECO:0000259" key="7">
    <source>
        <dbReference type="PROSITE" id="PS51192"/>
    </source>
</evidence>
<dbReference type="SMART" id="SM00490">
    <property type="entry name" value="HELICc"/>
    <property type="match status" value="1"/>
</dbReference>
<dbReference type="GO" id="GO:0080188">
    <property type="term" value="P:gene silencing by siRNA-directed DNA methylation"/>
    <property type="evidence" value="ECO:0007669"/>
    <property type="project" value="InterPro"/>
</dbReference>
<feature type="domain" description="Helicase C-terminal" evidence="8">
    <location>
        <begin position="464"/>
        <end position="632"/>
    </location>
</feature>
<dbReference type="InterPro" id="IPR038718">
    <property type="entry name" value="SNF2-like_sf"/>
</dbReference>
<keyword evidence="6" id="KW-0539">Nucleus</keyword>
<name>A0A7I8KQF3_SPIIN</name>
<protein>
    <submittedName>
        <fullName evidence="9">Uncharacterized protein</fullName>
    </submittedName>
</protein>
<dbReference type="Proteomes" id="UP000663760">
    <property type="component" value="Chromosome 7"/>
</dbReference>
<organism evidence="9 10">
    <name type="scientific">Spirodela intermedia</name>
    <name type="common">Intermediate duckweed</name>
    <dbReference type="NCBI Taxonomy" id="51605"/>
    <lineage>
        <taxon>Eukaryota</taxon>
        <taxon>Viridiplantae</taxon>
        <taxon>Streptophyta</taxon>
        <taxon>Embryophyta</taxon>
        <taxon>Tracheophyta</taxon>
        <taxon>Spermatophyta</taxon>
        <taxon>Magnoliopsida</taxon>
        <taxon>Liliopsida</taxon>
        <taxon>Araceae</taxon>
        <taxon>Lemnoideae</taxon>
        <taxon>Spirodela</taxon>
    </lineage>
</organism>
<dbReference type="SUPFAM" id="SSF52540">
    <property type="entry name" value="P-loop containing nucleoside triphosphate hydrolases"/>
    <property type="match status" value="2"/>
</dbReference>
<dbReference type="InterPro" id="IPR014001">
    <property type="entry name" value="Helicase_ATP-bd"/>
</dbReference>
<keyword evidence="2" id="KW-0547">Nucleotide-binding</keyword>
<dbReference type="Gene3D" id="3.40.50.10810">
    <property type="entry name" value="Tandem AAA-ATPase domain"/>
    <property type="match status" value="1"/>
</dbReference>
<dbReference type="InterPro" id="IPR044567">
    <property type="entry name" value="CLSY/DRD1"/>
</dbReference>
<evidence type="ECO:0000313" key="9">
    <source>
        <dbReference type="EMBL" id="CAA7399185.1"/>
    </source>
</evidence>
<dbReference type="OrthoDB" id="9900844at2759"/>
<evidence type="ECO:0000256" key="5">
    <source>
        <dbReference type="ARBA" id="ARBA00022840"/>
    </source>
</evidence>
<dbReference type="GO" id="GO:0016787">
    <property type="term" value="F:hydrolase activity"/>
    <property type="evidence" value="ECO:0007669"/>
    <property type="project" value="UniProtKB-KW"/>
</dbReference>
<dbReference type="CDD" id="cd18793">
    <property type="entry name" value="SF2_C_SNF"/>
    <property type="match status" value="1"/>
</dbReference>
<keyword evidence="5" id="KW-0067">ATP-binding</keyword>
<evidence type="ECO:0000256" key="2">
    <source>
        <dbReference type="ARBA" id="ARBA00022741"/>
    </source>
</evidence>
<dbReference type="PANTHER" id="PTHR45821">
    <property type="entry name" value="SNF2 DOMAIN-CONTAINING PROTEIN CLASSY 2-RELATED"/>
    <property type="match status" value="1"/>
</dbReference>
<proteinExistence type="predicted"/>
<dbReference type="PROSITE" id="PS51194">
    <property type="entry name" value="HELICASE_CTER"/>
    <property type="match status" value="1"/>
</dbReference>
<dbReference type="Pfam" id="PF00271">
    <property type="entry name" value="Helicase_C"/>
    <property type="match status" value="1"/>
</dbReference>
<dbReference type="EMBL" id="LR746270">
    <property type="protein sequence ID" value="CAA7399185.1"/>
    <property type="molecule type" value="Genomic_DNA"/>
</dbReference>
<dbReference type="Pfam" id="PF00176">
    <property type="entry name" value="SNF2-rel_dom"/>
    <property type="match status" value="1"/>
</dbReference>
<dbReference type="AlphaFoldDB" id="A0A7I8KQF3"/>
<evidence type="ECO:0000256" key="4">
    <source>
        <dbReference type="ARBA" id="ARBA00022806"/>
    </source>
</evidence>
<dbReference type="InterPro" id="IPR001650">
    <property type="entry name" value="Helicase_C-like"/>
</dbReference>